<dbReference type="WBParaSite" id="nRc.2.0.1.t10342-RA">
    <property type="protein sequence ID" value="nRc.2.0.1.t10342-RA"/>
    <property type="gene ID" value="nRc.2.0.1.g10342"/>
</dbReference>
<dbReference type="AlphaFoldDB" id="A0A915I902"/>
<protein>
    <submittedName>
        <fullName evidence="2">Uncharacterized protein</fullName>
    </submittedName>
</protein>
<keyword evidence="1" id="KW-1185">Reference proteome</keyword>
<dbReference type="Proteomes" id="UP000887565">
    <property type="component" value="Unplaced"/>
</dbReference>
<sequence length="64" mass="7258">MKIYKPENQMSIIFFKLEAIGRIDFIHNETSFAKDTNLTKTNGVSSVFCAKTWFLAQTILSVLG</sequence>
<name>A0A915I902_ROMCU</name>
<evidence type="ECO:0000313" key="2">
    <source>
        <dbReference type="WBParaSite" id="nRc.2.0.1.t10342-RA"/>
    </source>
</evidence>
<accession>A0A915I902</accession>
<reference evidence="2" key="1">
    <citation type="submission" date="2022-11" db="UniProtKB">
        <authorList>
            <consortium name="WormBaseParasite"/>
        </authorList>
    </citation>
    <scope>IDENTIFICATION</scope>
</reference>
<evidence type="ECO:0000313" key="1">
    <source>
        <dbReference type="Proteomes" id="UP000887565"/>
    </source>
</evidence>
<organism evidence="1 2">
    <name type="scientific">Romanomermis culicivorax</name>
    <name type="common">Nematode worm</name>
    <dbReference type="NCBI Taxonomy" id="13658"/>
    <lineage>
        <taxon>Eukaryota</taxon>
        <taxon>Metazoa</taxon>
        <taxon>Ecdysozoa</taxon>
        <taxon>Nematoda</taxon>
        <taxon>Enoplea</taxon>
        <taxon>Dorylaimia</taxon>
        <taxon>Mermithida</taxon>
        <taxon>Mermithoidea</taxon>
        <taxon>Mermithidae</taxon>
        <taxon>Romanomermis</taxon>
    </lineage>
</organism>
<proteinExistence type="predicted"/>